<proteinExistence type="predicted"/>
<protein>
    <submittedName>
        <fullName evidence="2">Uncharacterized protein</fullName>
    </submittedName>
</protein>
<comment type="caution">
    <text evidence="2">The sequence shown here is derived from an EMBL/GenBank/DDBJ whole genome shotgun (WGS) entry which is preliminary data.</text>
</comment>
<accession>A0A9P6Y8B3</accession>
<feature type="region of interest" description="Disordered" evidence="1">
    <location>
        <begin position="49"/>
        <end position="73"/>
    </location>
</feature>
<reference evidence="2" key="1">
    <citation type="journal article" date="2020" name="Microb. Genom.">
        <title>Genetic diversity of clinical and environmental Mucorales isolates obtained from an investigation of mucormycosis cases among solid organ transplant recipients.</title>
        <authorList>
            <person name="Nguyen M.H."/>
            <person name="Kaul D."/>
            <person name="Muto C."/>
            <person name="Cheng S.J."/>
            <person name="Richter R.A."/>
            <person name="Bruno V.M."/>
            <person name="Liu G."/>
            <person name="Beyhan S."/>
            <person name="Sundermann A.J."/>
            <person name="Mounaud S."/>
            <person name="Pasculle A.W."/>
            <person name="Nierman W.C."/>
            <person name="Driscoll E."/>
            <person name="Cumbie R."/>
            <person name="Clancy C.J."/>
            <person name="Dupont C.L."/>
        </authorList>
    </citation>
    <scope>NUCLEOTIDE SEQUENCE</scope>
    <source>
        <strain evidence="2">GL16</strain>
    </source>
</reference>
<dbReference type="OMA" id="HMCHRSS"/>
<dbReference type="Proteomes" id="UP000717996">
    <property type="component" value="Unassembled WGS sequence"/>
</dbReference>
<evidence type="ECO:0000256" key="1">
    <source>
        <dbReference type="SAM" id="MobiDB-lite"/>
    </source>
</evidence>
<dbReference type="EMBL" id="JAANIT010001192">
    <property type="protein sequence ID" value="KAG1541694.1"/>
    <property type="molecule type" value="Genomic_DNA"/>
</dbReference>
<dbReference type="OrthoDB" id="2276818at2759"/>
<sequence>MTIAGTLRRISTQLQNLSKKHPHWHRSSHGKTVTFYSIDSIFYTHSSAEYDRTPSEKSLPNSDDEDHSQSSEE</sequence>
<gene>
    <name evidence="2" type="ORF">G6F51_007736</name>
</gene>
<name>A0A9P6Y8B3_RHIOR</name>
<dbReference type="AlphaFoldDB" id="A0A9P6Y8B3"/>
<organism evidence="2 3">
    <name type="scientific">Rhizopus oryzae</name>
    <name type="common">Mucormycosis agent</name>
    <name type="synonym">Rhizopus arrhizus var. delemar</name>
    <dbReference type="NCBI Taxonomy" id="64495"/>
    <lineage>
        <taxon>Eukaryota</taxon>
        <taxon>Fungi</taxon>
        <taxon>Fungi incertae sedis</taxon>
        <taxon>Mucoromycota</taxon>
        <taxon>Mucoromycotina</taxon>
        <taxon>Mucoromycetes</taxon>
        <taxon>Mucorales</taxon>
        <taxon>Mucorineae</taxon>
        <taxon>Rhizopodaceae</taxon>
        <taxon>Rhizopus</taxon>
    </lineage>
</organism>
<evidence type="ECO:0000313" key="3">
    <source>
        <dbReference type="Proteomes" id="UP000717996"/>
    </source>
</evidence>
<evidence type="ECO:0000313" key="2">
    <source>
        <dbReference type="EMBL" id="KAG1541694.1"/>
    </source>
</evidence>